<dbReference type="Proteomes" id="UP000198287">
    <property type="component" value="Unassembled WGS sequence"/>
</dbReference>
<feature type="transmembrane region" description="Helical" evidence="1">
    <location>
        <begin position="20"/>
        <end position="48"/>
    </location>
</feature>
<dbReference type="InterPro" id="IPR001245">
    <property type="entry name" value="Ser-Thr/Tyr_kinase_cat_dom"/>
</dbReference>
<dbReference type="GO" id="GO:0043235">
    <property type="term" value="C:receptor complex"/>
    <property type="evidence" value="ECO:0007669"/>
    <property type="project" value="TreeGrafter"/>
</dbReference>
<dbReference type="GO" id="GO:0005886">
    <property type="term" value="C:plasma membrane"/>
    <property type="evidence" value="ECO:0007669"/>
    <property type="project" value="TreeGrafter"/>
</dbReference>
<dbReference type="EMBL" id="LNIX01000003">
    <property type="protein sequence ID" value="OXA56946.1"/>
    <property type="molecule type" value="Genomic_DNA"/>
</dbReference>
<dbReference type="OrthoDB" id="3256376at2759"/>
<evidence type="ECO:0000313" key="4">
    <source>
        <dbReference type="Proteomes" id="UP000198287"/>
    </source>
</evidence>
<proteinExistence type="predicted"/>
<dbReference type="Gene3D" id="3.30.200.20">
    <property type="entry name" value="Phosphorylase Kinase, domain 1"/>
    <property type="match status" value="1"/>
</dbReference>
<comment type="caution">
    <text evidence="3">The sequence shown here is derived from an EMBL/GenBank/DDBJ whole genome shotgun (WGS) entry which is preliminary data.</text>
</comment>
<dbReference type="PANTHER" id="PTHR24416:SF600">
    <property type="entry name" value="PDGF- AND VEGF-RECEPTOR RELATED, ISOFORM J"/>
    <property type="match status" value="1"/>
</dbReference>
<accession>A0A226EK41</accession>
<keyword evidence="1" id="KW-0812">Transmembrane</keyword>
<dbReference type="GO" id="GO:0007169">
    <property type="term" value="P:cell surface receptor protein tyrosine kinase signaling pathway"/>
    <property type="evidence" value="ECO:0007669"/>
    <property type="project" value="TreeGrafter"/>
</dbReference>
<dbReference type="InterPro" id="IPR011009">
    <property type="entry name" value="Kinase-like_dom_sf"/>
</dbReference>
<evidence type="ECO:0000256" key="1">
    <source>
        <dbReference type="SAM" id="Phobius"/>
    </source>
</evidence>
<reference evidence="3 4" key="1">
    <citation type="submission" date="2015-12" db="EMBL/GenBank/DDBJ databases">
        <title>The genome of Folsomia candida.</title>
        <authorList>
            <person name="Faddeeva A."/>
            <person name="Derks M.F."/>
            <person name="Anvar Y."/>
            <person name="Smit S."/>
            <person name="Van Straalen N."/>
            <person name="Roelofs D."/>
        </authorList>
    </citation>
    <scope>NUCLEOTIDE SEQUENCE [LARGE SCALE GENOMIC DNA]</scope>
    <source>
        <strain evidence="3 4">VU population</strain>
        <tissue evidence="3">Whole body</tissue>
    </source>
</reference>
<feature type="domain" description="Protein kinase" evidence="2">
    <location>
        <begin position="203"/>
        <end position="532"/>
    </location>
</feature>
<keyword evidence="3" id="KW-0675">Receptor</keyword>
<name>A0A226EK41_FOLCA</name>
<dbReference type="Gene3D" id="1.10.510.10">
    <property type="entry name" value="Transferase(Phosphotransferase) domain 1"/>
    <property type="match status" value="1"/>
</dbReference>
<dbReference type="GO" id="GO:0005524">
    <property type="term" value="F:ATP binding"/>
    <property type="evidence" value="ECO:0007669"/>
    <property type="project" value="InterPro"/>
</dbReference>
<organism evidence="3 4">
    <name type="scientific">Folsomia candida</name>
    <name type="common">Springtail</name>
    <dbReference type="NCBI Taxonomy" id="158441"/>
    <lineage>
        <taxon>Eukaryota</taxon>
        <taxon>Metazoa</taxon>
        <taxon>Ecdysozoa</taxon>
        <taxon>Arthropoda</taxon>
        <taxon>Hexapoda</taxon>
        <taxon>Collembola</taxon>
        <taxon>Entomobryomorpha</taxon>
        <taxon>Isotomoidea</taxon>
        <taxon>Isotomidae</taxon>
        <taxon>Proisotominae</taxon>
        <taxon>Folsomia</taxon>
    </lineage>
</organism>
<evidence type="ECO:0000313" key="3">
    <source>
        <dbReference type="EMBL" id="OXA56946.1"/>
    </source>
</evidence>
<keyword evidence="4" id="KW-1185">Reference proteome</keyword>
<dbReference type="GO" id="GO:0004714">
    <property type="term" value="F:transmembrane receptor protein tyrosine kinase activity"/>
    <property type="evidence" value="ECO:0007669"/>
    <property type="project" value="TreeGrafter"/>
</dbReference>
<dbReference type="PRINTS" id="PR00109">
    <property type="entry name" value="TYRKINASE"/>
</dbReference>
<gene>
    <name evidence="3" type="ORF">Fcan01_07148</name>
</gene>
<evidence type="ECO:0000259" key="2">
    <source>
        <dbReference type="PROSITE" id="PS50011"/>
    </source>
</evidence>
<keyword evidence="1" id="KW-0472">Membrane</keyword>
<dbReference type="InterPro" id="IPR050122">
    <property type="entry name" value="RTK"/>
</dbReference>
<feature type="transmembrane region" description="Helical" evidence="1">
    <location>
        <begin position="80"/>
        <end position="99"/>
    </location>
</feature>
<dbReference type="SUPFAM" id="SSF56112">
    <property type="entry name" value="Protein kinase-like (PK-like)"/>
    <property type="match status" value="1"/>
</dbReference>
<dbReference type="AlphaFoldDB" id="A0A226EK41"/>
<keyword evidence="1" id="KW-1133">Transmembrane helix</keyword>
<sequence length="565" mass="64151">MENICPDSTKHVYFSKFKNLVWCCGIKLSFAVKFIALFDITLSIIWIIQLSRIFPTYLDLNWTSLNESCSKNGSILQTFWGFYLVKSVATIFLSILLFNAEISVSLTSFKLWIFIISVVFVSCMAVSIVHVSIYYDGNRAGLIIFIIVATSVYRPYSIMIVWKFMKSLRLAGRSNSSSKNLKDREVEMFFNGSFRHFQPPPGFGDVEKAEHGPYNTYFEISRDCLNIDEENPLEKTESDLLLLKGNMKLPSGSSILVAVKTTTNNVDVAHFRAILSELKIMTYVSSVQKHENIVELLGAVTCDIAQRKIMIILEYFPYGNFHQFLKSHRGAFVNLVRNGTLSRDYAVQHYCNVQQVSLKSSLVTTFSLLRWSFEICNALKYLASIGVVHAGICTKNIYLTEDKVAKISIPALPSQLHRYSSYDASEEQSFWRWMSIESLRDMTFTTRSDVWTIGITIYEIFTLGSVPFHGLSWTPDFVNYLIRGLRMNKPAFAPHKLYTVLLECWDNDPSRRPCPEQLCTFFEGILREHKILDNHYLADVTGGGGVSDDNISTDSSCIATPLGSA</sequence>
<dbReference type="InterPro" id="IPR000719">
    <property type="entry name" value="Prot_kinase_dom"/>
</dbReference>
<feature type="transmembrane region" description="Helical" evidence="1">
    <location>
        <begin position="111"/>
        <end position="135"/>
    </location>
</feature>
<dbReference type="PANTHER" id="PTHR24416">
    <property type="entry name" value="TYROSINE-PROTEIN KINASE RECEPTOR"/>
    <property type="match status" value="1"/>
</dbReference>
<dbReference type="Pfam" id="PF07714">
    <property type="entry name" value="PK_Tyr_Ser-Thr"/>
    <property type="match status" value="1"/>
</dbReference>
<protein>
    <submittedName>
        <fullName evidence="3">Vascular endothelial growth factor receptor 3</fullName>
    </submittedName>
</protein>
<feature type="transmembrane region" description="Helical" evidence="1">
    <location>
        <begin position="141"/>
        <end position="162"/>
    </location>
</feature>
<dbReference type="PROSITE" id="PS50011">
    <property type="entry name" value="PROTEIN_KINASE_DOM"/>
    <property type="match status" value="1"/>
</dbReference>